<name>A0ABX8V0A3_9BACT</name>
<sequence>MIIPMKKYLILGVQEDLESFFKKAQQQGVLEFIPGKNKTPSAVAKEMRCFIDAIRILRKLNPTDKSKDPEQSAEEIALYIIYLKKEIERLSEQIRIIGLEIARVSPLGDFSKEDIAYIETEAKKVIQFFCMKTLKREENPPDEGLIYLSTEYDLDYFMAIHAAPVNYPHMIEMRVDKSVGVLKEELEETKQSLQKIERELKESVCFQSFLQEALITHLNTYHLEQAKNTVQYPLENSIFCVEAWIPQNKVRILYSLVHDMAIHCESIAVEEGEIVPTYMENKGIARIGEDLVRVYDIPAHTDKDPSTWVFWFFVLFFSIIVADGGYGLLYLALAGFCWFKFPNLKGQKRRFLKLATILATGCVLWGVCTASFFGLELKPSDWIMRISPLQTLVVKKADYHLQQNDDVQKELNEKFPQIRSAVNGQEVIEKAVEYKDGKTSYAISDDFSRNILLDFSILLGIVHISCSLMRYFFRNWAGVGWVLFMIGGYLYFPSILNATTILHFLNLVSKTQGAEIGLQLIFSGIIIAVALALIQNRLKGFKHLTQLLEVFADVLSYLRLYALALAGSIMAATFNQLGKSAGLFGFIPILGGHSINILLGLMAGVIHGLRLNFIEWYHYCFDGGGRLFKPLTYLKSKEN</sequence>
<keyword evidence="6" id="KW-0406">Ion transport</keyword>
<dbReference type="PANTHER" id="PTHR11629:SF63">
    <property type="entry name" value="V-TYPE PROTON ATPASE SUBUNIT A"/>
    <property type="match status" value="1"/>
</dbReference>
<dbReference type="Proteomes" id="UP000826014">
    <property type="component" value="Chromosome"/>
</dbReference>
<evidence type="ECO:0000313" key="10">
    <source>
        <dbReference type="Proteomes" id="UP000826014"/>
    </source>
</evidence>
<feature type="transmembrane region" description="Helical" evidence="8">
    <location>
        <begin position="451"/>
        <end position="473"/>
    </location>
</feature>
<gene>
    <name evidence="9" type="ORF">RHABOEDO_000838</name>
</gene>
<keyword evidence="5 8" id="KW-1133">Transmembrane helix</keyword>
<dbReference type="RefSeq" id="WP_215217075.1">
    <property type="nucleotide sequence ID" value="NZ_CP075587.1"/>
</dbReference>
<evidence type="ECO:0000256" key="6">
    <source>
        <dbReference type="ARBA" id="ARBA00023065"/>
    </source>
</evidence>
<evidence type="ECO:0000256" key="3">
    <source>
        <dbReference type="ARBA" id="ARBA00022448"/>
    </source>
</evidence>
<evidence type="ECO:0000256" key="2">
    <source>
        <dbReference type="ARBA" id="ARBA00009904"/>
    </source>
</evidence>
<feature type="transmembrane region" description="Helical" evidence="8">
    <location>
        <begin position="516"/>
        <end position="534"/>
    </location>
</feature>
<evidence type="ECO:0000256" key="5">
    <source>
        <dbReference type="ARBA" id="ARBA00022989"/>
    </source>
</evidence>
<feature type="transmembrane region" description="Helical" evidence="8">
    <location>
        <begin position="554"/>
        <end position="574"/>
    </location>
</feature>
<dbReference type="PANTHER" id="PTHR11629">
    <property type="entry name" value="VACUOLAR PROTON ATPASES"/>
    <property type="match status" value="1"/>
</dbReference>
<comment type="similarity">
    <text evidence="2">Belongs to the V-ATPase 116 kDa subunit family.</text>
</comment>
<evidence type="ECO:0000256" key="4">
    <source>
        <dbReference type="ARBA" id="ARBA00022692"/>
    </source>
</evidence>
<feature type="transmembrane region" description="Helical" evidence="8">
    <location>
        <begin position="351"/>
        <end position="375"/>
    </location>
</feature>
<keyword evidence="7 8" id="KW-0472">Membrane</keyword>
<evidence type="ECO:0000313" key="9">
    <source>
        <dbReference type="EMBL" id="QYF48644.1"/>
    </source>
</evidence>
<keyword evidence="3" id="KW-0813">Transport</keyword>
<protein>
    <submittedName>
        <fullName evidence="9">V-type ATPase 116kDa subunit family</fullName>
    </submittedName>
</protein>
<feature type="transmembrane region" description="Helical" evidence="8">
    <location>
        <begin position="480"/>
        <end position="504"/>
    </location>
</feature>
<evidence type="ECO:0000256" key="1">
    <source>
        <dbReference type="ARBA" id="ARBA00004141"/>
    </source>
</evidence>
<proteinExistence type="inferred from homology"/>
<feature type="transmembrane region" description="Helical" evidence="8">
    <location>
        <begin position="308"/>
        <end position="339"/>
    </location>
</feature>
<keyword evidence="10" id="KW-1185">Reference proteome</keyword>
<evidence type="ECO:0000256" key="7">
    <source>
        <dbReference type="ARBA" id="ARBA00023136"/>
    </source>
</evidence>
<comment type="subcellular location">
    <subcellularLocation>
        <location evidence="1">Membrane</location>
        <topology evidence="1">Multi-pass membrane protein</topology>
    </subcellularLocation>
</comment>
<accession>A0ABX8V0A3</accession>
<dbReference type="InterPro" id="IPR002490">
    <property type="entry name" value="V-ATPase_116kDa_su"/>
</dbReference>
<reference evidence="9 10" key="1">
    <citation type="journal article" date="2022" name="bioRxiv">
        <title>Ecology and evolution of chlamydial symbionts of arthropods.</title>
        <authorList>
            <person name="Halter T."/>
            <person name="Koestlbacher S."/>
            <person name="Collingro A."/>
            <person name="Sixt B.S."/>
            <person name="Toenshoff E.R."/>
            <person name="Hendrickx F."/>
            <person name="Kostanjsek R."/>
            <person name="Horn M."/>
        </authorList>
    </citation>
    <scope>NUCLEOTIDE SEQUENCE [LARGE SCALE GENOMIC DNA]</scope>
    <source>
        <strain evidence="9">W744xW776</strain>
    </source>
</reference>
<dbReference type="EMBL" id="CP075587">
    <property type="protein sequence ID" value="QYF48644.1"/>
    <property type="molecule type" value="Genomic_DNA"/>
</dbReference>
<keyword evidence="4 8" id="KW-0812">Transmembrane</keyword>
<feature type="transmembrane region" description="Helical" evidence="8">
    <location>
        <begin position="586"/>
        <end position="609"/>
    </location>
</feature>
<evidence type="ECO:0000256" key="8">
    <source>
        <dbReference type="SAM" id="Phobius"/>
    </source>
</evidence>
<organism evidence="9 10">
    <name type="scientific">Candidatus Rhabdochlamydia oedothoracis</name>
    <dbReference type="NCBI Taxonomy" id="2720720"/>
    <lineage>
        <taxon>Bacteria</taxon>
        <taxon>Pseudomonadati</taxon>
        <taxon>Chlamydiota</taxon>
        <taxon>Chlamydiia</taxon>
        <taxon>Parachlamydiales</taxon>
        <taxon>Candidatus Rhabdochlamydiaceae</taxon>
        <taxon>Candidatus Rhabdochlamydia</taxon>
    </lineage>
</organism>